<accession>A0A0F9SLV1</accession>
<organism evidence="1">
    <name type="scientific">marine sediment metagenome</name>
    <dbReference type="NCBI Taxonomy" id="412755"/>
    <lineage>
        <taxon>unclassified sequences</taxon>
        <taxon>metagenomes</taxon>
        <taxon>ecological metagenomes</taxon>
    </lineage>
</organism>
<proteinExistence type="predicted"/>
<name>A0A0F9SLV1_9ZZZZ</name>
<gene>
    <name evidence="1" type="ORF">LCGC14_0454980</name>
</gene>
<dbReference type="AlphaFoldDB" id="A0A0F9SLV1"/>
<protein>
    <submittedName>
        <fullName evidence="1">Uncharacterized protein</fullName>
    </submittedName>
</protein>
<evidence type="ECO:0000313" key="1">
    <source>
        <dbReference type="EMBL" id="KKN68044.1"/>
    </source>
</evidence>
<reference evidence="1" key="1">
    <citation type="journal article" date="2015" name="Nature">
        <title>Complex archaea that bridge the gap between prokaryotes and eukaryotes.</title>
        <authorList>
            <person name="Spang A."/>
            <person name="Saw J.H."/>
            <person name="Jorgensen S.L."/>
            <person name="Zaremba-Niedzwiedzka K."/>
            <person name="Martijn J."/>
            <person name="Lind A.E."/>
            <person name="van Eijk R."/>
            <person name="Schleper C."/>
            <person name="Guy L."/>
            <person name="Ettema T.J."/>
        </authorList>
    </citation>
    <scope>NUCLEOTIDE SEQUENCE</scope>
</reference>
<comment type="caution">
    <text evidence="1">The sequence shown here is derived from an EMBL/GenBank/DDBJ whole genome shotgun (WGS) entry which is preliminary data.</text>
</comment>
<dbReference type="EMBL" id="LAZR01000459">
    <property type="protein sequence ID" value="KKN68044.1"/>
    <property type="molecule type" value="Genomic_DNA"/>
</dbReference>
<sequence>MTEKIKWTGAEYVAEVAKQLSEFTGDLEEGARRCRNEAETIQKEIDCLIYDRDIANREAMIASAMIRDLENFAEKCSPPLLTIVPDQD</sequence>